<dbReference type="EMBL" id="CP129118">
    <property type="protein sequence ID" value="WOV88192.1"/>
    <property type="molecule type" value="Genomic_DNA"/>
</dbReference>
<dbReference type="Pfam" id="PF08398">
    <property type="entry name" value="Phospholip_A2_4"/>
    <property type="match status" value="1"/>
</dbReference>
<dbReference type="Gene3D" id="1.20.90.10">
    <property type="entry name" value="Phospholipase A2 domain"/>
    <property type="match status" value="1"/>
</dbReference>
<keyword evidence="3" id="KW-1185">Reference proteome</keyword>
<proteinExistence type="predicted"/>
<gene>
    <name evidence="2" type="ORF">QWT69_03435</name>
</gene>
<protein>
    <submittedName>
        <fullName evidence="2">Phospholipase</fullName>
    </submittedName>
</protein>
<evidence type="ECO:0000259" key="1">
    <source>
        <dbReference type="Pfam" id="PF08398"/>
    </source>
</evidence>
<dbReference type="InterPro" id="IPR013607">
    <property type="entry name" value="Phospholipase_A2-like"/>
</dbReference>
<organism evidence="2 3">
    <name type="scientific">Sporosarcina oncorhynchi</name>
    <dbReference type="NCBI Taxonomy" id="3056444"/>
    <lineage>
        <taxon>Bacteria</taxon>
        <taxon>Bacillati</taxon>
        <taxon>Bacillota</taxon>
        <taxon>Bacilli</taxon>
        <taxon>Bacillales</taxon>
        <taxon>Caryophanaceae</taxon>
        <taxon>Sporosarcina</taxon>
    </lineage>
</organism>
<dbReference type="SUPFAM" id="SSF48619">
    <property type="entry name" value="Phospholipase A2, PLA2"/>
    <property type="match status" value="1"/>
</dbReference>
<sequence>MNRRRKFKSPRICIFPGYNWCGPGCQGPGKPINRVDAACKKHDLCYQSHKSRCQCDKELYQQLERYTQENSLEGRHARIISRYMKAQSAFTCKFH</sequence>
<reference evidence="2 3" key="1">
    <citation type="submission" date="2023-06" db="EMBL/GenBank/DDBJ databases">
        <title>Sporosarcina sp. nov., isolated from Korean tranditional fermented seafood 'Jeotgal'.</title>
        <authorList>
            <person name="Yang A.I."/>
            <person name="Shin N.-R."/>
        </authorList>
    </citation>
    <scope>NUCLEOTIDE SEQUENCE [LARGE SCALE GENOMIC DNA]</scope>
    <source>
        <strain evidence="2 3">T2O-4</strain>
    </source>
</reference>
<dbReference type="RefSeq" id="WP_317968991.1">
    <property type="nucleotide sequence ID" value="NZ_CP129118.1"/>
</dbReference>
<dbReference type="InterPro" id="IPR036444">
    <property type="entry name" value="PLipase_A2_dom_sf"/>
</dbReference>
<name>A0ABZ0L6K3_9BACL</name>
<feature type="domain" description="Phospholipase A2-like" evidence="1">
    <location>
        <begin position="15"/>
        <end position="65"/>
    </location>
</feature>
<evidence type="ECO:0000313" key="2">
    <source>
        <dbReference type="EMBL" id="WOV88192.1"/>
    </source>
</evidence>
<accession>A0ABZ0L6K3</accession>
<evidence type="ECO:0000313" key="3">
    <source>
        <dbReference type="Proteomes" id="UP001303902"/>
    </source>
</evidence>
<dbReference type="Proteomes" id="UP001303902">
    <property type="component" value="Chromosome"/>
</dbReference>